<dbReference type="Pfam" id="PF01208">
    <property type="entry name" value="URO-D"/>
    <property type="match status" value="1"/>
</dbReference>
<sequence length="257" mass="28054">MQEYCCQRDQYLISEEMLSSLGIKANSIYENETTIARLAQAMGEMTGTGYAILPFCHTVEAKALGADILPADAAAGPRPGRYVYETLSQIPLRSFVHTPEIQHLLAACQELHRTGNKVAFQITGPISMLSCLMDLSSLFRTWRKQPDAVSAFLEQLVPLMLEYVEAICCAGADAISYADPAGTGTILGLRYTEAILQLFTLPFLQAASEYCADRTALMVCPLTMADLTKTSAFPSECTAANRLLCRCVKAPSKPLLH</sequence>
<proteinExistence type="predicted"/>
<dbReference type="Proteomes" id="UP000660021">
    <property type="component" value="Unassembled WGS sequence"/>
</dbReference>
<evidence type="ECO:0000313" key="2">
    <source>
        <dbReference type="EMBL" id="MBC5731701.1"/>
    </source>
</evidence>
<dbReference type="EMBL" id="JACOPR010000009">
    <property type="protein sequence ID" value="MBC5731701.1"/>
    <property type="molecule type" value="Genomic_DNA"/>
</dbReference>
<dbReference type="Gene3D" id="3.20.20.210">
    <property type="match status" value="1"/>
</dbReference>
<feature type="domain" description="Uroporphyrinogen decarboxylase (URO-D)" evidence="1">
    <location>
        <begin position="9"/>
        <end position="193"/>
    </location>
</feature>
<dbReference type="SUPFAM" id="SSF51726">
    <property type="entry name" value="UROD/MetE-like"/>
    <property type="match status" value="1"/>
</dbReference>
<organism evidence="2 3">
    <name type="scientific">Pseudoflavonifractor hominis</name>
    <dbReference type="NCBI Taxonomy" id="2763059"/>
    <lineage>
        <taxon>Bacteria</taxon>
        <taxon>Bacillati</taxon>
        <taxon>Bacillota</taxon>
        <taxon>Clostridia</taxon>
        <taxon>Eubacteriales</taxon>
        <taxon>Oscillospiraceae</taxon>
        <taxon>Pseudoflavonifractor</taxon>
    </lineage>
</organism>
<reference evidence="2 3" key="1">
    <citation type="submission" date="2020-08" db="EMBL/GenBank/DDBJ databases">
        <title>Genome public.</title>
        <authorList>
            <person name="Liu C."/>
            <person name="Sun Q."/>
        </authorList>
    </citation>
    <scope>NUCLEOTIDE SEQUENCE [LARGE SCALE GENOMIC DNA]</scope>
    <source>
        <strain evidence="2 3">New-38</strain>
    </source>
</reference>
<gene>
    <name evidence="2" type="ORF">H8S34_12810</name>
</gene>
<keyword evidence="3" id="KW-1185">Reference proteome</keyword>
<dbReference type="RefSeq" id="WP_186964185.1">
    <property type="nucleotide sequence ID" value="NZ_JACOPR010000009.1"/>
</dbReference>
<name>A0ABR7HW43_9FIRM</name>
<protein>
    <recommendedName>
        <fullName evidence="1">Uroporphyrinogen decarboxylase (URO-D) domain-containing protein</fullName>
    </recommendedName>
</protein>
<accession>A0ABR7HW43</accession>
<comment type="caution">
    <text evidence="2">The sequence shown here is derived from an EMBL/GenBank/DDBJ whole genome shotgun (WGS) entry which is preliminary data.</text>
</comment>
<evidence type="ECO:0000313" key="3">
    <source>
        <dbReference type="Proteomes" id="UP000660021"/>
    </source>
</evidence>
<dbReference type="InterPro" id="IPR038071">
    <property type="entry name" value="UROD/MetE-like_sf"/>
</dbReference>
<dbReference type="PANTHER" id="PTHR47099:SF1">
    <property type="entry name" value="METHYLCOBAMIDE:COM METHYLTRANSFERASE MTBA"/>
    <property type="match status" value="1"/>
</dbReference>
<dbReference type="InterPro" id="IPR052024">
    <property type="entry name" value="Methanogen_methyltrans"/>
</dbReference>
<dbReference type="InterPro" id="IPR000257">
    <property type="entry name" value="Uroporphyrinogen_deCOase"/>
</dbReference>
<evidence type="ECO:0000259" key="1">
    <source>
        <dbReference type="Pfam" id="PF01208"/>
    </source>
</evidence>
<dbReference type="PANTHER" id="PTHR47099">
    <property type="entry name" value="METHYLCOBAMIDE:COM METHYLTRANSFERASE MTBA"/>
    <property type="match status" value="1"/>
</dbReference>